<reference evidence="2" key="1">
    <citation type="journal article" date="2023" name="Front. Plant Sci.">
        <title>Chromosomal-level genome assembly of Melastoma candidum provides insights into trichome evolution.</title>
        <authorList>
            <person name="Zhong Y."/>
            <person name="Wu W."/>
            <person name="Sun C."/>
            <person name="Zou P."/>
            <person name="Liu Y."/>
            <person name="Dai S."/>
            <person name="Zhou R."/>
        </authorList>
    </citation>
    <scope>NUCLEOTIDE SEQUENCE [LARGE SCALE GENOMIC DNA]</scope>
</reference>
<proteinExistence type="predicted"/>
<protein>
    <submittedName>
        <fullName evidence="1">Uncharacterized protein</fullName>
    </submittedName>
</protein>
<keyword evidence="2" id="KW-1185">Reference proteome</keyword>
<sequence length="174" mass="19900">MEVTGMRLEFVDWPDWAFSFTVTTNGRNPKQAERGFQKRCRNVQIDDKQLDLLRPSAAGSKGRERGKYKLIRDVEDGQFGMFLMGFSCPLMWYYATTVLYFGNFSTCCKDPSHLFSSQQCSQVLITSIFARSDIYSLAADYRSGTYIDKVIPSNKHRSGDGEPTSKVYSHVNHF</sequence>
<evidence type="ECO:0000313" key="1">
    <source>
        <dbReference type="EMBL" id="KAI4379558.1"/>
    </source>
</evidence>
<gene>
    <name evidence="1" type="ORF">MLD38_005838</name>
</gene>
<dbReference type="Proteomes" id="UP001057402">
    <property type="component" value="Chromosome 3"/>
</dbReference>
<dbReference type="EMBL" id="CM042882">
    <property type="protein sequence ID" value="KAI4379558.1"/>
    <property type="molecule type" value="Genomic_DNA"/>
</dbReference>
<accession>A0ACB9RKQ3</accession>
<evidence type="ECO:0000313" key="2">
    <source>
        <dbReference type="Proteomes" id="UP001057402"/>
    </source>
</evidence>
<organism evidence="1 2">
    <name type="scientific">Melastoma candidum</name>
    <dbReference type="NCBI Taxonomy" id="119954"/>
    <lineage>
        <taxon>Eukaryota</taxon>
        <taxon>Viridiplantae</taxon>
        <taxon>Streptophyta</taxon>
        <taxon>Embryophyta</taxon>
        <taxon>Tracheophyta</taxon>
        <taxon>Spermatophyta</taxon>
        <taxon>Magnoliopsida</taxon>
        <taxon>eudicotyledons</taxon>
        <taxon>Gunneridae</taxon>
        <taxon>Pentapetalae</taxon>
        <taxon>rosids</taxon>
        <taxon>malvids</taxon>
        <taxon>Myrtales</taxon>
        <taxon>Melastomataceae</taxon>
        <taxon>Melastomatoideae</taxon>
        <taxon>Melastomateae</taxon>
        <taxon>Melastoma</taxon>
    </lineage>
</organism>
<comment type="caution">
    <text evidence="1">The sequence shown here is derived from an EMBL/GenBank/DDBJ whole genome shotgun (WGS) entry which is preliminary data.</text>
</comment>
<name>A0ACB9RKQ3_9MYRT</name>